<dbReference type="InterPro" id="IPR002772">
    <property type="entry name" value="Glyco_hydro_3_C"/>
</dbReference>
<evidence type="ECO:0000313" key="14">
    <source>
        <dbReference type="Proteomes" id="UP000054771"/>
    </source>
</evidence>
<evidence type="ECO:0000256" key="11">
    <source>
        <dbReference type="SAM" id="MobiDB-lite"/>
    </source>
</evidence>
<feature type="domain" description="Fibronectin type III-like" evidence="12">
    <location>
        <begin position="653"/>
        <end position="723"/>
    </location>
</feature>
<gene>
    <name evidence="13" type="ORF">ASPCAL02899</name>
</gene>
<dbReference type="InterPro" id="IPR036881">
    <property type="entry name" value="Glyco_hydro_3_C_sf"/>
</dbReference>
<dbReference type="EMBL" id="CDMC01000002">
    <property type="protein sequence ID" value="CEN60461.1"/>
    <property type="molecule type" value="Genomic_DNA"/>
</dbReference>
<evidence type="ECO:0000256" key="4">
    <source>
        <dbReference type="ARBA" id="ARBA00012744"/>
    </source>
</evidence>
<dbReference type="GO" id="GO:0008422">
    <property type="term" value="F:beta-glucosidase activity"/>
    <property type="evidence" value="ECO:0007669"/>
    <property type="project" value="UniProtKB-EC"/>
</dbReference>
<keyword evidence="8" id="KW-0119">Carbohydrate metabolism</keyword>
<dbReference type="Gene3D" id="2.60.40.10">
    <property type="entry name" value="Immunoglobulins"/>
    <property type="match status" value="1"/>
</dbReference>
<comment type="pathway">
    <text evidence="2">Glycan metabolism; cellulose degradation.</text>
</comment>
<dbReference type="SUPFAM" id="SSF51445">
    <property type="entry name" value="(Trans)glycosidases"/>
    <property type="match status" value="1"/>
</dbReference>
<evidence type="ECO:0000256" key="3">
    <source>
        <dbReference type="ARBA" id="ARBA00005336"/>
    </source>
</evidence>
<dbReference type="InterPro" id="IPR026891">
    <property type="entry name" value="Fn3-like"/>
</dbReference>
<keyword evidence="10" id="KW-0624">Polysaccharide degradation</keyword>
<dbReference type="SUPFAM" id="SSF52279">
    <property type="entry name" value="Beta-D-glucan exohydrolase, C-terminal domain"/>
    <property type="match status" value="1"/>
</dbReference>
<dbReference type="GO" id="GO:0030245">
    <property type="term" value="P:cellulose catabolic process"/>
    <property type="evidence" value="ECO:0007669"/>
    <property type="project" value="UniProtKB-KW"/>
</dbReference>
<dbReference type="InterPro" id="IPR001764">
    <property type="entry name" value="Glyco_hydro_3_N"/>
</dbReference>
<feature type="compositionally biased region" description="Basic and acidic residues" evidence="11">
    <location>
        <begin position="486"/>
        <end position="500"/>
    </location>
</feature>
<proteinExistence type="inferred from homology"/>
<reference evidence="14" key="1">
    <citation type="journal article" date="2016" name="Genome Announc.">
        <title>Draft genome sequences of fungus Aspergillus calidoustus.</title>
        <authorList>
            <person name="Horn F."/>
            <person name="Linde J."/>
            <person name="Mattern D.J."/>
            <person name="Walther G."/>
            <person name="Guthke R."/>
            <person name="Scherlach K."/>
            <person name="Martin K."/>
            <person name="Brakhage A.A."/>
            <person name="Petzke L."/>
            <person name="Valiante V."/>
        </authorList>
    </citation>
    <scope>NUCLEOTIDE SEQUENCE [LARGE SCALE GENOMIC DNA]</scope>
    <source>
        <strain evidence="14">SF006504</strain>
    </source>
</reference>
<comment type="catalytic activity">
    <reaction evidence="1">
        <text>Hydrolysis of terminal, non-reducing beta-D-glucosyl residues with release of beta-D-glucose.</text>
        <dbReference type="EC" id="3.2.1.21"/>
    </reaction>
</comment>
<evidence type="ECO:0000256" key="2">
    <source>
        <dbReference type="ARBA" id="ARBA00004987"/>
    </source>
</evidence>
<dbReference type="EC" id="3.2.1.21" evidence="4"/>
<protein>
    <recommendedName>
        <fullName evidence="4">beta-glucosidase</fullName>
        <ecNumber evidence="4">3.2.1.21</ecNumber>
    </recommendedName>
</protein>
<evidence type="ECO:0000256" key="5">
    <source>
        <dbReference type="ARBA" id="ARBA00022801"/>
    </source>
</evidence>
<evidence type="ECO:0000256" key="8">
    <source>
        <dbReference type="ARBA" id="ARBA00023277"/>
    </source>
</evidence>
<dbReference type="Gene3D" id="3.20.20.300">
    <property type="entry name" value="Glycoside hydrolase, family 3, N-terminal domain"/>
    <property type="match status" value="1"/>
</dbReference>
<name>A0A0U4ZWR0_ASPCI</name>
<keyword evidence="6" id="KW-0136">Cellulose degradation</keyword>
<dbReference type="OrthoDB" id="2123594at2759"/>
<keyword evidence="5" id="KW-0378">Hydrolase</keyword>
<comment type="similarity">
    <text evidence="3">Belongs to the glycosyl hydrolase 3 family.</text>
</comment>
<evidence type="ECO:0000256" key="7">
    <source>
        <dbReference type="ARBA" id="ARBA00023180"/>
    </source>
</evidence>
<accession>A0A0U4ZWR0</accession>
<evidence type="ECO:0000256" key="1">
    <source>
        <dbReference type="ARBA" id="ARBA00000448"/>
    </source>
</evidence>
<dbReference type="OMA" id="YSFPQHI"/>
<dbReference type="SMART" id="SM01217">
    <property type="entry name" value="Fn3_like"/>
    <property type="match status" value="1"/>
</dbReference>
<dbReference type="Pfam" id="PF00933">
    <property type="entry name" value="Glyco_hydro_3"/>
    <property type="match status" value="1"/>
</dbReference>
<keyword evidence="7" id="KW-0325">Glycoprotein</keyword>
<dbReference type="PANTHER" id="PTHR42715">
    <property type="entry name" value="BETA-GLUCOSIDASE"/>
    <property type="match status" value="1"/>
</dbReference>
<dbReference type="PANTHER" id="PTHR42715:SF3">
    <property type="entry name" value="BETA-GLUCOSIDASE B-RELATED"/>
    <property type="match status" value="1"/>
</dbReference>
<dbReference type="AlphaFoldDB" id="A0A0U4ZWR0"/>
<keyword evidence="9" id="KW-0326">Glycosidase</keyword>
<organism evidence="13 14">
    <name type="scientific">Aspergillus calidoustus</name>
    <dbReference type="NCBI Taxonomy" id="454130"/>
    <lineage>
        <taxon>Eukaryota</taxon>
        <taxon>Fungi</taxon>
        <taxon>Dikarya</taxon>
        <taxon>Ascomycota</taxon>
        <taxon>Pezizomycotina</taxon>
        <taxon>Eurotiomycetes</taxon>
        <taxon>Eurotiomycetidae</taxon>
        <taxon>Eurotiales</taxon>
        <taxon>Aspergillaceae</taxon>
        <taxon>Aspergillus</taxon>
        <taxon>Aspergillus subgen. Nidulantes</taxon>
    </lineage>
</organism>
<dbReference type="Gene3D" id="3.40.50.1700">
    <property type="entry name" value="Glycoside hydrolase family 3 C-terminal domain"/>
    <property type="match status" value="1"/>
</dbReference>
<evidence type="ECO:0000256" key="9">
    <source>
        <dbReference type="ARBA" id="ARBA00023295"/>
    </source>
</evidence>
<keyword evidence="14" id="KW-1185">Reference proteome</keyword>
<evidence type="ECO:0000259" key="12">
    <source>
        <dbReference type="SMART" id="SM01217"/>
    </source>
</evidence>
<dbReference type="InterPro" id="IPR017853">
    <property type="entry name" value="GH"/>
</dbReference>
<dbReference type="InterPro" id="IPR036962">
    <property type="entry name" value="Glyco_hydro_3_N_sf"/>
</dbReference>
<evidence type="ECO:0000256" key="6">
    <source>
        <dbReference type="ARBA" id="ARBA00023001"/>
    </source>
</evidence>
<dbReference type="STRING" id="454130.A0A0U4ZWR0"/>
<feature type="region of interest" description="Disordered" evidence="11">
    <location>
        <begin position="473"/>
        <end position="500"/>
    </location>
</feature>
<dbReference type="Proteomes" id="UP000054771">
    <property type="component" value="Unassembled WGS sequence"/>
</dbReference>
<sequence length="740" mass="81302">MAQNVNFQRSVESVKGGQEPALAARELLRELTDEEKLSLLQGDPSFWEGLYKLYAGYYLLNPYVHGEVKRLGIPGIRFSDGPRGININKATAFPVSMARGATWDPSLEEQVGHVIGLEGRAYKANTVGSVSINLPRHPAWGRAQETYSEDPLLLGEFGAAHVRGLKPNVMPCVKHLALNSMETARFRVNVTVDEAALHEVYLPHFRRVVEEGAPIIMSAYNSVNGEWASENKHLMTDILRNQWGFQGIVISDWVYGVHDGVKSIKAGLDIEAPFQNLRAASVRPALESGELSWTEIDQAAHRILTTQLLHYARRNPEEPTTDMVFNQRARELAREVASKSVVLLKNTPVNAEKLLPLPERIESLAIIGRLATSRHTGDRASSLVTCPKVISPYDGIRMALPHVKLLLSDSDDEEAAGDAATKADAVVLIVGYDGEDEGEFLRPSKDTDPIAQALLPAPDNSYWSRRVQAARKAAVSESTSTPGEPEGLKSRPTGGDRRSVRLRDEDVRLIHAVATVNPRVIVSVVTGGAIIAEEWRFKVPALLVSWYNGCQGGRALADVLTGAVNPSGHLPWSMPRSEADLPAFDPDANEITYTKWVGQRLLDRRGVTAAYPLGFGLSYTQFAVARAVIGGAHTKGIRLQVQVQNTGERAGRCVVQVYGRPQFRTKADDFPTRVLAGFQAVELRAHETKSIEVVAAFAPFQRWVKGNLVWDVTQVDLEVGQFAGDCDAVSVVYRPSRSRM</sequence>
<dbReference type="InterPro" id="IPR013783">
    <property type="entry name" value="Ig-like_fold"/>
</dbReference>
<evidence type="ECO:0000313" key="13">
    <source>
        <dbReference type="EMBL" id="CEN60461.1"/>
    </source>
</evidence>
<evidence type="ECO:0000256" key="10">
    <source>
        <dbReference type="ARBA" id="ARBA00023326"/>
    </source>
</evidence>
<dbReference type="PRINTS" id="PR00133">
    <property type="entry name" value="GLHYDRLASE3"/>
</dbReference>
<dbReference type="InterPro" id="IPR050288">
    <property type="entry name" value="Cellulose_deg_GH3"/>
</dbReference>
<dbReference type="Pfam" id="PF01915">
    <property type="entry name" value="Glyco_hydro_3_C"/>
    <property type="match status" value="1"/>
</dbReference>